<dbReference type="InterPro" id="IPR009057">
    <property type="entry name" value="Homeodomain-like_sf"/>
</dbReference>
<keyword evidence="3 5" id="KW-0238">DNA-binding</keyword>
<dbReference type="Pfam" id="PF00440">
    <property type="entry name" value="TetR_N"/>
    <property type="match status" value="1"/>
</dbReference>
<dbReference type="PANTHER" id="PTHR30055">
    <property type="entry name" value="HTH-TYPE TRANSCRIPTIONAL REGULATOR RUTR"/>
    <property type="match status" value="1"/>
</dbReference>
<keyword evidence="4" id="KW-0804">Transcription</keyword>
<name>A0A285D3Z7_9RHOB</name>
<dbReference type="SUPFAM" id="SSF48498">
    <property type="entry name" value="Tetracyclin repressor-like, C-terminal domain"/>
    <property type="match status" value="1"/>
</dbReference>
<dbReference type="InterPro" id="IPR023772">
    <property type="entry name" value="DNA-bd_HTH_TetR-type_CS"/>
</dbReference>
<keyword evidence="1" id="KW-0678">Repressor</keyword>
<sequence length="198" mass="21555">MRKSSDLRKAEIVDTVLSLADRIGPDRVTTGAVTAEIGITQAALFRHFPTKAALWQAVAASVAEAMTRAWDAALTGHSLPVDRIKAVIAAQLERIAATPALPMLLFSRELNVENAELRMAFAGRLMAFHGHLRREIAAGQQQKALRTDVAPDDAAMLLTSLVQGVAIRWTLGARAFPIRDEGLRMLDVQLRLLATREA</sequence>
<evidence type="ECO:0000256" key="4">
    <source>
        <dbReference type="ARBA" id="ARBA00023163"/>
    </source>
</evidence>
<dbReference type="InterPro" id="IPR039538">
    <property type="entry name" value="BetI_C"/>
</dbReference>
<dbReference type="Gene3D" id="1.10.357.10">
    <property type="entry name" value="Tetracycline Repressor, domain 2"/>
    <property type="match status" value="1"/>
</dbReference>
<dbReference type="PROSITE" id="PS50977">
    <property type="entry name" value="HTH_TETR_2"/>
    <property type="match status" value="1"/>
</dbReference>
<proteinExistence type="predicted"/>
<dbReference type="GO" id="GO:0003700">
    <property type="term" value="F:DNA-binding transcription factor activity"/>
    <property type="evidence" value="ECO:0007669"/>
    <property type="project" value="TreeGrafter"/>
</dbReference>
<evidence type="ECO:0000256" key="5">
    <source>
        <dbReference type="PROSITE-ProRule" id="PRU00335"/>
    </source>
</evidence>
<reference evidence="8" key="1">
    <citation type="submission" date="2017-08" db="EMBL/GenBank/DDBJ databases">
        <authorList>
            <person name="Varghese N."/>
            <person name="Submissions S."/>
        </authorList>
    </citation>
    <scope>NUCLEOTIDE SEQUENCE [LARGE SCALE GENOMIC DNA]</scope>
    <source>
        <strain evidence="8">JA234</strain>
    </source>
</reference>
<evidence type="ECO:0000256" key="1">
    <source>
        <dbReference type="ARBA" id="ARBA00022491"/>
    </source>
</evidence>
<gene>
    <name evidence="7" type="ORF">SAMN05878503_12325</name>
</gene>
<evidence type="ECO:0000313" key="7">
    <source>
        <dbReference type="EMBL" id="SNX74530.1"/>
    </source>
</evidence>
<dbReference type="PANTHER" id="PTHR30055:SF240">
    <property type="entry name" value="HTH-TYPE TRANSCRIPTIONAL REGULATOR ACRR"/>
    <property type="match status" value="1"/>
</dbReference>
<feature type="DNA-binding region" description="H-T-H motif" evidence="5">
    <location>
        <begin position="29"/>
        <end position="48"/>
    </location>
</feature>
<dbReference type="SUPFAM" id="SSF46689">
    <property type="entry name" value="Homeodomain-like"/>
    <property type="match status" value="1"/>
</dbReference>
<dbReference type="InterPro" id="IPR050109">
    <property type="entry name" value="HTH-type_TetR-like_transc_reg"/>
</dbReference>
<keyword evidence="2" id="KW-0805">Transcription regulation</keyword>
<dbReference type="GO" id="GO:0000976">
    <property type="term" value="F:transcription cis-regulatory region binding"/>
    <property type="evidence" value="ECO:0007669"/>
    <property type="project" value="TreeGrafter"/>
</dbReference>
<keyword evidence="8" id="KW-1185">Reference proteome</keyword>
<organism evidence="7 8">
    <name type="scientific">Cereibacter ovatus</name>
    <dbReference type="NCBI Taxonomy" id="439529"/>
    <lineage>
        <taxon>Bacteria</taxon>
        <taxon>Pseudomonadati</taxon>
        <taxon>Pseudomonadota</taxon>
        <taxon>Alphaproteobacteria</taxon>
        <taxon>Rhodobacterales</taxon>
        <taxon>Paracoccaceae</taxon>
        <taxon>Cereibacter</taxon>
    </lineage>
</organism>
<evidence type="ECO:0000256" key="2">
    <source>
        <dbReference type="ARBA" id="ARBA00023015"/>
    </source>
</evidence>
<feature type="domain" description="HTH tetR-type" evidence="6">
    <location>
        <begin position="6"/>
        <end position="66"/>
    </location>
</feature>
<dbReference type="InterPro" id="IPR001647">
    <property type="entry name" value="HTH_TetR"/>
</dbReference>
<protein>
    <submittedName>
        <fullName evidence="7">TetR family transcriptional regulator</fullName>
    </submittedName>
</protein>
<evidence type="ECO:0000256" key="3">
    <source>
        <dbReference type="ARBA" id="ARBA00023125"/>
    </source>
</evidence>
<evidence type="ECO:0000259" key="6">
    <source>
        <dbReference type="PROSITE" id="PS50977"/>
    </source>
</evidence>
<dbReference type="AlphaFoldDB" id="A0A285D3Z7"/>
<dbReference type="OrthoDB" id="5293556at2"/>
<dbReference type="RefSeq" id="WP_097031717.1">
    <property type="nucleotide sequence ID" value="NZ_OAOQ01000023.1"/>
</dbReference>
<dbReference type="Pfam" id="PF13977">
    <property type="entry name" value="TetR_C_6"/>
    <property type="match status" value="1"/>
</dbReference>
<dbReference type="EMBL" id="OAOQ01000023">
    <property type="protein sequence ID" value="SNX74530.1"/>
    <property type="molecule type" value="Genomic_DNA"/>
</dbReference>
<dbReference type="InterPro" id="IPR036271">
    <property type="entry name" value="Tet_transcr_reg_TetR-rel_C_sf"/>
</dbReference>
<dbReference type="PROSITE" id="PS01081">
    <property type="entry name" value="HTH_TETR_1"/>
    <property type="match status" value="1"/>
</dbReference>
<evidence type="ECO:0000313" key="8">
    <source>
        <dbReference type="Proteomes" id="UP000219467"/>
    </source>
</evidence>
<accession>A0A285D3Z7</accession>
<dbReference type="Proteomes" id="UP000219467">
    <property type="component" value="Unassembled WGS sequence"/>
</dbReference>